<evidence type="ECO:0000256" key="3">
    <source>
        <dbReference type="ARBA" id="ARBA00022723"/>
    </source>
</evidence>
<keyword evidence="2" id="KW-0949">S-adenosyl-L-methionine</keyword>
<dbReference type="GO" id="GO:0051536">
    <property type="term" value="F:iron-sulfur cluster binding"/>
    <property type="evidence" value="ECO:0007669"/>
    <property type="project" value="UniProtKB-KW"/>
</dbReference>
<dbReference type="CDD" id="cd01335">
    <property type="entry name" value="Radical_SAM"/>
    <property type="match status" value="1"/>
</dbReference>
<feature type="domain" description="Radical SAM core" evidence="6">
    <location>
        <begin position="66"/>
        <end position="312"/>
    </location>
</feature>
<evidence type="ECO:0000256" key="4">
    <source>
        <dbReference type="ARBA" id="ARBA00023004"/>
    </source>
</evidence>
<dbReference type="EC" id="4.1.99.22" evidence="7"/>
<name>A0A6V8LQZ6_9BACT</name>
<dbReference type="InterPro" id="IPR034474">
    <property type="entry name" value="Methyltransferase_Class_D"/>
</dbReference>
<sequence>MPPQSAPPCPADTWSLCPVCLKRLPARRATHGDCVFLERTCPDHGHFRVPVWVGEPALSSWRRPKTPSPPNPGGETGRGCPYDCGLCAAHAQHTCTALVEVTGRCDLCCPVCFADSGHGASADPSLEALRRRLVALRLQAGACNLQLSGGEPTVRDDLPEIVAAAREARFAFVQLNTNGLRLAREHGYAARLARAGLASVFLQFDGSDAACAALRGRALLSEKLAAVEACARAGLGVVLVPTVARGVNEGELGAILALALSLAPGVRGVHFQPMAAFGRRPGKPGERGLHGPTLPETLRLLVAQSEGLLRAEHFHPPGCEHAMCSFSGTFLREGHGLKPLGDAAGGCCPEPSPQVPSALEGATASRAFTARQWAAPPPEPAPGLAADDFDRFLAQAGSSNRFSISCMAFQDAWTVDLERLRGCCIHVSQPDGGLIPFCALNIVSSTGRPLHREGGLP</sequence>
<accession>A0A6V8LQZ6</accession>
<dbReference type="PANTHER" id="PTHR43306:SF1">
    <property type="entry name" value="7,8-DIHYDRO-6-HYDROXYMETHYLPTERIN DIMETHYLTRANSFERASE"/>
    <property type="match status" value="1"/>
</dbReference>
<dbReference type="InterPro" id="IPR054698">
    <property type="entry name" value="rSAM_Se_TrsS"/>
</dbReference>
<dbReference type="SFLD" id="SFLDS00029">
    <property type="entry name" value="Radical_SAM"/>
    <property type="match status" value="1"/>
</dbReference>
<comment type="cofactor">
    <cofactor evidence="1">
        <name>[4Fe-4S] cluster</name>
        <dbReference type="ChEBI" id="CHEBI:49883"/>
    </cofactor>
</comment>
<keyword evidence="7" id="KW-0456">Lyase</keyword>
<dbReference type="Pfam" id="PF04055">
    <property type="entry name" value="Radical_SAM"/>
    <property type="match status" value="1"/>
</dbReference>
<evidence type="ECO:0000256" key="2">
    <source>
        <dbReference type="ARBA" id="ARBA00022691"/>
    </source>
</evidence>
<keyword evidence="5" id="KW-0411">Iron-sulfur</keyword>
<comment type="caution">
    <text evidence="7">The sequence shown here is derived from an EMBL/GenBank/DDBJ whole genome shotgun (WGS) entry which is preliminary data.</text>
</comment>
<dbReference type="SFLD" id="SFLDG01100">
    <property type="entry name" value="methyltransferase_(Class_D)"/>
    <property type="match status" value="1"/>
</dbReference>
<evidence type="ECO:0000256" key="5">
    <source>
        <dbReference type="ARBA" id="ARBA00023014"/>
    </source>
</evidence>
<dbReference type="InterPro" id="IPR007197">
    <property type="entry name" value="rSAM"/>
</dbReference>
<dbReference type="AlphaFoldDB" id="A0A6V8LQZ6"/>
<dbReference type="InterPro" id="IPR013785">
    <property type="entry name" value="Aldolase_TIM"/>
</dbReference>
<reference evidence="7 8" key="1">
    <citation type="submission" date="2020-04" db="EMBL/GenBank/DDBJ databases">
        <authorList>
            <consortium name="Desulfovibrio sp. FSS-1 genome sequencing consortium"/>
            <person name="Shimoshige H."/>
            <person name="Kobayashi H."/>
            <person name="Maekawa T."/>
        </authorList>
    </citation>
    <scope>NUCLEOTIDE SEQUENCE [LARGE SCALE GENOMIC DNA]</scope>
    <source>
        <strain evidence="7 8">SIID29052-01</strain>
    </source>
</reference>
<protein>
    <submittedName>
        <fullName evidence="7">GTP 3',8-cyclase</fullName>
        <ecNumber evidence="7">4.1.99.22</ecNumber>
    </submittedName>
</protein>
<dbReference type="Gene3D" id="3.20.20.70">
    <property type="entry name" value="Aldolase class I"/>
    <property type="match status" value="1"/>
</dbReference>
<evidence type="ECO:0000259" key="6">
    <source>
        <dbReference type="PROSITE" id="PS51918"/>
    </source>
</evidence>
<proteinExistence type="predicted"/>
<gene>
    <name evidence="7" type="primary">moaA_1</name>
    <name evidence="7" type="ORF">NNJEOMEG_00007</name>
</gene>
<dbReference type="NCBIfam" id="NF045646">
    <property type="entry name" value="rSAM_Se_TrsS"/>
    <property type="match status" value="1"/>
</dbReference>
<organism evidence="7 8">
    <name type="scientific">Fundidesulfovibrio magnetotacticus</name>
    <dbReference type="NCBI Taxonomy" id="2730080"/>
    <lineage>
        <taxon>Bacteria</taxon>
        <taxon>Pseudomonadati</taxon>
        <taxon>Thermodesulfobacteriota</taxon>
        <taxon>Desulfovibrionia</taxon>
        <taxon>Desulfovibrionales</taxon>
        <taxon>Desulfovibrionaceae</taxon>
        <taxon>Fundidesulfovibrio</taxon>
    </lineage>
</organism>
<dbReference type="PANTHER" id="PTHR43306">
    <property type="entry name" value="7,8-DIHYDRO-6-HYDROXYMETHYLPTERIN DIMETHYLTRANSFERASE"/>
    <property type="match status" value="1"/>
</dbReference>
<keyword evidence="3" id="KW-0479">Metal-binding</keyword>
<dbReference type="Proteomes" id="UP000494245">
    <property type="component" value="Unassembled WGS sequence"/>
</dbReference>
<dbReference type="PROSITE" id="PS51918">
    <property type="entry name" value="RADICAL_SAM"/>
    <property type="match status" value="1"/>
</dbReference>
<dbReference type="GO" id="GO:0046872">
    <property type="term" value="F:metal ion binding"/>
    <property type="evidence" value="ECO:0007669"/>
    <property type="project" value="UniProtKB-KW"/>
</dbReference>
<evidence type="ECO:0000313" key="7">
    <source>
        <dbReference type="EMBL" id="GFK92186.1"/>
    </source>
</evidence>
<dbReference type="SFLD" id="SFLDG01067">
    <property type="entry name" value="SPASM/twitch_domain_containing"/>
    <property type="match status" value="1"/>
</dbReference>
<dbReference type="SUPFAM" id="SSF102114">
    <property type="entry name" value="Radical SAM enzymes"/>
    <property type="match status" value="1"/>
</dbReference>
<dbReference type="RefSeq" id="WP_173080092.1">
    <property type="nucleotide sequence ID" value="NZ_BLTE01000001.1"/>
</dbReference>
<evidence type="ECO:0000313" key="8">
    <source>
        <dbReference type="Proteomes" id="UP000494245"/>
    </source>
</evidence>
<dbReference type="Pfam" id="PF23545">
    <property type="entry name" value="Zn_ribbon_HMPTM"/>
    <property type="match status" value="1"/>
</dbReference>
<keyword evidence="4" id="KW-0408">Iron</keyword>
<reference evidence="7 8" key="2">
    <citation type="submission" date="2020-05" db="EMBL/GenBank/DDBJ databases">
        <title>Draft genome sequence of Desulfovibrio sp. strainFSS-1.</title>
        <authorList>
            <person name="Shimoshige H."/>
            <person name="Kobayashi H."/>
            <person name="Maekawa T."/>
        </authorList>
    </citation>
    <scope>NUCLEOTIDE SEQUENCE [LARGE SCALE GENOMIC DNA]</scope>
    <source>
        <strain evidence="7 8">SIID29052-01</strain>
    </source>
</reference>
<dbReference type="InterPro" id="IPR058240">
    <property type="entry name" value="rSAM_sf"/>
</dbReference>
<keyword evidence="8" id="KW-1185">Reference proteome</keyword>
<dbReference type="EMBL" id="BLTE01000001">
    <property type="protein sequence ID" value="GFK92186.1"/>
    <property type="molecule type" value="Genomic_DNA"/>
</dbReference>
<evidence type="ECO:0000256" key="1">
    <source>
        <dbReference type="ARBA" id="ARBA00001966"/>
    </source>
</evidence>
<dbReference type="InterPro" id="IPR056488">
    <property type="entry name" value="Zn_ribbon_HMPTM"/>
</dbReference>
<dbReference type="GO" id="GO:0061798">
    <property type="term" value="F:GTP 3',8'-cyclase activity"/>
    <property type="evidence" value="ECO:0007669"/>
    <property type="project" value="UniProtKB-EC"/>
</dbReference>